<evidence type="ECO:0000256" key="1">
    <source>
        <dbReference type="SAM" id="MobiDB-lite"/>
    </source>
</evidence>
<accession>A0A2J6PZV3</accession>
<sequence>MAVLATNGRCLRAETLLMWKAEAGVTHEISSILRKSPKESRAWGVDFWWGASNLVPPLQNRSTAQTQKGFPEAEFSKSPKMSNRKDASGVDVTWTRYSYPSQAAASARPYTSLLRCNDFSAPSDIHHPSNDVEDTWSTQAQSGDPEHDGTTSLNTSLKI</sequence>
<feature type="region of interest" description="Disordered" evidence="1">
    <location>
        <begin position="121"/>
        <end position="159"/>
    </location>
</feature>
<evidence type="ECO:0000313" key="3">
    <source>
        <dbReference type="Proteomes" id="UP000235672"/>
    </source>
</evidence>
<name>A0A2J6PZV3_9HELO</name>
<keyword evidence="3" id="KW-1185">Reference proteome</keyword>
<protein>
    <submittedName>
        <fullName evidence="2">Uncharacterized protein</fullName>
    </submittedName>
</protein>
<dbReference type="EMBL" id="KZ613489">
    <property type="protein sequence ID" value="PMD19484.1"/>
    <property type="molecule type" value="Genomic_DNA"/>
</dbReference>
<feature type="compositionally biased region" description="Polar residues" evidence="1">
    <location>
        <begin position="150"/>
        <end position="159"/>
    </location>
</feature>
<feature type="region of interest" description="Disordered" evidence="1">
    <location>
        <begin position="60"/>
        <end position="87"/>
    </location>
</feature>
<evidence type="ECO:0000313" key="2">
    <source>
        <dbReference type="EMBL" id="PMD19484.1"/>
    </source>
</evidence>
<gene>
    <name evidence="2" type="ORF">NA56DRAFT_750573</name>
</gene>
<proteinExistence type="predicted"/>
<dbReference type="Proteomes" id="UP000235672">
    <property type="component" value="Unassembled WGS sequence"/>
</dbReference>
<organism evidence="2 3">
    <name type="scientific">Hyaloscypha hepaticicola</name>
    <dbReference type="NCBI Taxonomy" id="2082293"/>
    <lineage>
        <taxon>Eukaryota</taxon>
        <taxon>Fungi</taxon>
        <taxon>Dikarya</taxon>
        <taxon>Ascomycota</taxon>
        <taxon>Pezizomycotina</taxon>
        <taxon>Leotiomycetes</taxon>
        <taxon>Helotiales</taxon>
        <taxon>Hyaloscyphaceae</taxon>
        <taxon>Hyaloscypha</taxon>
    </lineage>
</organism>
<reference evidence="2 3" key="1">
    <citation type="submission" date="2016-05" db="EMBL/GenBank/DDBJ databases">
        <title>A degradative enzymes factory behind the ericoid mycorrhizal symbiosis.</title>
        <authorList>
            <consortium name="DOE Joint Genome Institute"/>
            <person name="Martino E."/>
            <person name="Morin E."/>
            <person name="Grelet G."/>
            <person name="Kuo A."/>
            <person name="Kohler A."/>
            <person name="Daghino S."/>
            <person name="Barry K."/>
            <person name="Choi C."/>
            <person name="Cichocki N."/>
            <person name="Clum A."/>
            <person name="Copeland A."/>
            <person name="Hainaut M."/>
            <person name="Haridas S."/>
            <person name="Labutti K."/>
            <person name="Lindquist E."/>
            <person name="Lipzen A."/>
            <person name="Khouja H.-R."/>
            <person name="Murat C."/>
            <person name="Ohm R."/>
            <person name="Olson A."/>
            <person name="Spatafora J."/>
            <person name="Veneault-Fourrey C."/>
            <person name="Henrissat B."/>
            <person name="Grigoriev I."/>
            <person name="Martin F."/>
            <person name="Perotto S."/>
        </authorList>
    </citation>
    <scope>NUCLEOTIDE SEQUENCE [LARGE SCALE GENOMIC DNA]</scope>
    <source>
        <strain evidence="2 3">UAMH 7357</strain>
    </source>
</reference>
<dbReference type="AlphaFoldDB" id="A0A2J6PZV3"/>